<accession>A0A835YYR8</accession>
<comment type="caution">
    <text evidence="1">The sequence shown here is derived from an EMBL/GenBank/DDBJ whole genome shotgun (WGS) entry which is preliminary data.</text>
</comment>
<evidence type="ECO:0000313" key="1">
    <source>
        <dbReference type="EMBL" id="KAG5183871.1"/>
    </source>
</evidence>
<sequence length="318" mass="33474">MQALSHIGTAALSPMGSSTSSLRLGDQGIHFGHFLLTKNQYELAMRRGRPTLLHRVPEQKDITAKVALLVNGTSAEVTVYMFPLFNQVSVAAMKDESGAVAIGANVDGGGGKGGIGVAGRLAQSSSASYDHLREIRPQSVKKATLPAWQHASTKLQAMNSTNDRVFSDAKQLTLFDDISQHLTAMPPYTERFASASEGDMCVMLLTVSKKGKAHRYWTQEIVPFGYALVLLPGAFEGGKAQSMLGDPVSGAGMMEIINGYYKAGTDVPTATPQTNATAALLAPAGPGATVPAPETIITAVVSAKPEGKKDGDEGTKDK</sequence>
<dbReference type="EMBL" id="JAFCMP010000182">
    <property type="protein sequence ID" value="KAG5183871.1"/>
    <property type="molecule type" value="Genomic_DNA"/>
</dbReference>
<name>A0A835YYR8_9STRA</name>
<protein>
    <submittedName>
        <fullName evidence="1">Uncharacterized protein</fullName>
    </submittedName>
</protein>
<dbReference type="Proteomes" id="UP000664859">
    <property type="component" value="Unassembled WGS sequence"/>
</dbReference>
<evidence type="ECO:0000313" key="2">
    <source>
        <dbReference type="Proteomes" id="UP000664859"/>
    </source>
</evidence>
<dbReference type="AlphaFoldDB" id="A0A835YYR8"/>
<gene>
    <name evidence="1" type="ORF">JKP88DRAFT_255645</name>
</gene>
<keyword evidence="2" id="KW-1185">Reference proteome</keyword>
<reference evidence="1" key="1">
    <citation type="submission" date="2021-02" db="EMBL/GenBank/DDBJ databases">
        <title>First Annotated Genome of the Yellow-green Alga Tribonema minus.</title>
        <authorList>
            <person name="Mahan K.M."/>
        </authorList>
    </citation>
    <scope>NUCLEOTIDE SEQUENCE</scope>
    <source>
        <strain evidence="1">UTEX B ZZ1240</strain>
    </source>
</reference>
<proteinExistence type="predicted"/>
<organism evidence="1 2">
    <name type="scientific">Tribonema minus</name>
    <dbReference type="NCBI Taxonomy" id="303371"/>
    <lineage>
        <taxon>Eukaryota</taxon>
        <taxon>Sar</taxon>
        <taxon>Stramenopiles</taxon>
        <taxon>Ochrophyta</taxon>
        <taxon>PX clade</taxon>
        <taxon>Xanthophyceae</taxon>
        <taxon>Tribonematales</taxon>
        <taxon>Tribonemataceae</taxon>
        <taxon>Tribonema</taxon>
    </lineage>
</organism>